<name>A0A481W4V4_9CAUD</name>
<dbReference type="Proteomes" id="UP000294134">
    <property type="component" value="Segment"/>
</dbReference>
<evidence type="ECO:0000313" key="2">
    <source>
        <dbReference type="Proteomes" id="UP000294134"/>
    </source>
</evidence>
<dbReference type="EMBL" id="MK552327">
    <property type="protein sequence ID" value="QBJ02692.1"/>
    <property type="molecule type" value="Genomic_DNA"/>
</dbReference>
<gene>
    <name evidence="1" type="ORF">PSA21_165</name>
</gene>
<protein>
    <submittedName>
        <fullName evidence="1">Uncharacterized protein</fullName>
    </submittedName>
</protein>
<keyword evidence="2" id="KW-1185">Reference proteome</keyword>
<evidence type="ECO:0000313" key="1">
    <source>
        <dbReference type="EMBL" id="QBJ02692.1"/>
    </source>
</evidence>
<organism evidence="1 2">
    <name type="scientific">Pseudomonas phage Psa21</name>
    <dbReference type="NCBI Taxonomy" id="2530023"/>
    <lineage>
        <taxon>Viruses</taxon>
        <taxon>Duplodnaviria</taxon>
        <taxon>Heunggongvirae</taxon>
        <taxon>Uroviricota</taxon>
        <taxon>Caudoviricetes</taxon>
        <taxon>Chimalliviridae</taxon>
        <taxon>Tepukevirus</taxon>
        <taxon>Tepukevirus Psa21</taxon>
    </lineage>
</organism>
<proteinExistence type="predicted"/>
<sequence>MNNPKVTEITAIIKANLESATRMDVVIAELLREPDLRTVRDQFMEETGKSVHAQLNELINYQENQKQSLFQFSAVLFYLDQELAQGTKGEWRPIAKAQANMRVSIDAIRSLRQTFGLDLREAKLVIEAFNKGLFE</sequence>
<accession>A0A481W4V4</accession>
<reference evidence="1 2" key="1">
    <citation type="submission" date="2019-02" db="EMBL/GenBank/DDBJ databases">
        <authorList>
            <person name="Frampton R.A."/>
            <person name="Wojtus J.K."/>
            <person name="Fineran P.C."/>
            <person name="Hendrickson H.L."/>
        </authorList>
    </citation>
    <scope>NUCLEOTIDE SEQUENCE [LARGE SCALE GENOMIC DNA]</scope>
</reference>